<dbReference type="EMBL" id="CH902619">
    <property type="protein sequence ID" value="EDV35557.2"/>
    <property type="molecule type" value="Genomic_DNA"/>
</dbReference>
<dbReference type="FunCoup" id="B3MEU3">
    <property type="interactions" value="2"/>
</dbReference>
<protein>
    <submittedName>
        <fullName evidence="1">Uncharacterized protein</fullName>
    </submittedName>
</protein>
<organism evidence="1 2">
    <name type="scientific">Drosophila ananassae</name>
    <name type="common">Fruit fly</name>
    <dbReference type="NCBI Taxonomy" id="7217"/>
    <lineage>
        <taxon>Eukaryota</taxon>
        <taxon>Metazoa</taxon>
        <taxon>Ecdysozoa</taxon>
        <taxon>Arthropoda</taxon>
        <taxon>Hexapoda</taxon>
        <taxon>Insecta</taxon>
        <taxon>Pterygota</taxon>
        <taxon>Neoptera</taxon>
        <taxon>Endopterygota</taxon>
        <taxon>Diptera</taxon>
        <taxon>Brachycera</taxon>
        <taxon>Muscomorpha</taxon>
        <taxon>Ephydroidea</taxon>
        <taxon>Drosophilidae</taxon>
        <taxon>Drosophila</taxon>
        <taxon>Sophophora</taxon>
    </lineage>
</organism>
<dbReference type="GeneID" id="6502545"/>
<sequence>MNGIRSSHRIMWRIGSAPLFASFLLVTSLTLTAASPLWGLDQIGAYLSGIFRSVVGPLFGFGSATNTTSS</sequence>
<dbReference type="KEGG" id="dan:6502545"/>
<proteinExistence type="predicted"/>
<reference evidence="1 2" key="1">
    <citation type="journal article" date="2007" name="Nature">
        <title>Evolution of genes and genomes on the Drosophila phylogeny.</title>
        <authorList>
            <consortium name="Drosophila 12 Genomes Consortium"/>
            <person name="Clark A.G."/>
            <person name="Eisen M.B."/>
            <person name="Smith D.R."/>
            <person name="Bergman C.M."/>
            <person name="Oliver B."/>
            <person name="Markow T.A."/>
            <person name="Kaufman T.C."/>
            <person name="Kellis M."/>
            <person name="Gelbart W."/>
            <person name="Iyer V.N."/>
            <person name="Pollard D.A."/>
            <person name="Sackton T.B."/>
            <person name="Larracuente A.M."/>
            <person name="Singh N.D."/>
            <person name="Abad J.P."/>
            <person name="Abt D.N."/>
            <person name="Adryan B."/>
            <person name="Aguade M."/>
            <person name="Akashi H."/>
            <person name="Anderson W.W."/>
            <person name="Aquadro C.F."/>
            <person name="Ardell D.H."/>
            <person name="Arguello R."/>
            <person name="Artieri C.G."/>
            <person name="Barbash D.A."/>
            <person name="Barker D."/>
            <person name="Barsanti P."/>
            <person name="Batterham P."/>
            <person name="Batzoglou S."/>
            <person name="Begun D."/>
            <person name="Bhutkar A."/>
            <person name="Blanco E."/>
            <person name="Bosak S.A."/>
            <person name="Bradley R.K."/>
            <person name="Brand A.D."/>
            <person name="Brent M.R."/>
            <person name="Brooks A.N."/>
            <person name="Brown R.H."/>
            <person name="Butlin R.K."/>
            <person name="Caggese C."/>
            <person name="Calvi B.R."/>
            <person name="Bernardo de Carvalho A."/>
            <person name="Caspi A."/>
            <person name="Castrezana S."/>
            <person name="Celniker S.E."/>
            <person name="Chang J.L."/>
            <person name="Chapple C."/>
            <person name="Chatterji S."/>
            <person name="Chinwalla A."/>
            <person name="Civetta A."/>
            <person name="Clifton S.W."/>
            <person name="Comeron J.M."/>
            <person name="Costello J.C."/>
            <person name="Coyne J.A."/>
            <person name="Daub J."/>
            <person name="David R.G."/>
            <person name="Delcher A.L."/>
            <person name="Delehaunty K."/>
            <person name="Do C.B."/>
            <person name="Ebling H."/>
            <person name="Edwards K."/>
            <person name="Eickbush T."/>
            <person name="Evans J.D."/>
            <person name="Filipski A."/>
            <person name="Findeiss S."/>
            <person name="Freyhult E."/>
            <person name="Fulton L."/>
            <person name="Fulton R."/>
            <person name="Garcia A.C."/>
            <person name="Gardiner A."/>
            <person name="Garfield D.A."/>
            <person name="Garvin B.E."/>
            <person name="Gibson G."/>
            <person name="Gilbert D."/>
            <person name="Gnerre S."/>
            <person name="Godfrey J."/>
            <person name="Good R."/>
            <person name="Gotea V."/>
            <person name="Gravely B."/>
            <person name="Greenberg A.J."/>
            <person name="Griffiths-Jones S."/>
            <person name="Gross S."/>
            <person name="Guigo R."/>
            <person name="Gustafson E.A."/>
            <person name="Haerty W."/>
            <person name="Hahn M.W."/>
            <person name="Halligan D.L."/>
            <person name="Halpern A.L."/>
            <person name="Halter G.M."/>
            <person name="Han M.V."/>
            <person name="Heger A."/>
            <person name="Hillier L."/>
            <person name="Hinrichs A.S."/>
            <person name="Holmes I."/>
            <person name="Hoskins R.A."/>
            <person name="Hubisz M.J."/>
            <person name="Hultmark D."/>
            <person name="Huntley M.A."/>
            <person name="Jaffe D.B."/>
            <person name="Jagadeeshan S."/>
            <person name="Jeck W.R."/>
            <person name="Johnson J."/>
            <person name="Jones C.D."/>
            <person name="Jordan W.C."/>
            <person name="Karpen G.H."/>
            <person name="Kataoka E."/>
            <person name="Keightley P.D."/>
            <person name="Kheradpour P."/>
            <person name="Kirkness E.F."/>
            <person name="Koerich L.B."/>
            <person name="Kristiansen K."/>
            <person name="Kudrna D."/>
            <person name="Kulathinal R.J."/>
            <person name="Kumar S."/>
            <person name="Kwok R."/>
            <person name="Lander E."/>
            <person name="Langley C.H."/>
            <person name="Lapoint R."/>
            <person name="Lazzaro B.P."/>
            <person name="Lee S.J."/>
            <person name="Levesque L."/>
            <person name="Li R."/>
            <person name="Lin C.F."/>
            <person name="Lin M.F."/>
            <person name="Lindblad-Toh K."/>
            <person name="Llopart A."/>
            <person name="Long M."/>
            <person name="Low L."/>
            <person name="Lozovsky E."/>
            <person name="Lu J."/>
            <person name="Luo M."/>
            <person name="Machado C.A."/>
            <person name="Makalowski W."/>
            <person name="Marzo M."/>
            <person name="Matsuda M."/>
            <person name="Matzkin L."/>
            <person name="McAllister B."/>
            <person name="McBride C.S."/>
            <person name="McKernan B."/>
            <person name="McKernan K."/>
            <person name="Mendez-Lago M."/>
            <person name="Minx P."/>
            <person name="Mollenhauer M.U."/>
            <person name="Montooth K."/>
            <person name="Mount S.M."/>
            <person name="Mu X."/>
            <person name="Myers E."/>
            <person name="Negre B."/>
            <person name="Newfeld S."/>
            <person name="Nielsen R."/>
            <person name="Noor M.A."/>
            <person name="O'Grady P."/>
            <person name="Pachter L."/>
            <person name="Papaceit M."/>
            <person name="Parisi M.J."/>
            <person name="Parisi M."/>
            <person name="Parts L."/>
            <person name="Pedersen J.S."/>
            <person name="Pesole G."/>
            <person name="Phillippy A.M."/>
            <person name="Ponting C.P."/>
            <person name="Pop M."/>
            <person name="Porcelli D."/>
            <person name="Powell J.R."/>
            <person name="Prohaska S."/>
            <person name="Pruitt K."/>
            <person name="Puig M."/>
            <person name="Quesneville H."/>
            <person name="Ram K.R."/>
            <person name="Rand D."/>
            <person name="Rasmussen M.D."/>
            <person name="Reed L.K."/>
            <person name="Reenan R."/>
            <person name="Reily A."/>
            <person name="Remington K.A."/>
            <person name="Rieger T.T."/>
            <person name="Ritchie M.G."/>
            <person name="Robin C."/>
            <person name="Rogers Y.H."/>
            <person name="Rohde C."/>
            <person name="Rozas J."/>
            <person name="Rubenfield M.J."/>
            <person name="Ruiz A."/>
            <person name="Russo S."/>
            <person name="Salzberg S.L."/>
            <person name="Sanchez-Gracia A."/>
            <person name="Saranga D.J."/>
            <person name="Sato H."/>
            <person name="Schaeffer S.W."/>
            <person name="Schatz M.C."/>
            <person name="Schlenke T."/>
            <person name="Schwartz R."/>
            <person name="Segarra C."/>
            <person name="Singh R.S."/>
            <person name="Sirot L."/>
            <person name="Sirota M."/>
            <person name="Sisneros N.B."/>
            <person name="Smith C.D."/>
            <person name="Smith T.F."/>
            <person name="Spieth J."/>
            <person name="Stage D.E."/>
            <person name="Stark A."/>
            <person name="Stephan W."/>
            <person name="Strausberg R.L."/>
            <person name="Strempel S."/>
            <person name="Sturgill D."/>
            <person name="Sutton G."/>
            <person name="Sutton G.G."/>
            <person name="Tao W."/>
            <person name="Teichmann S."/>
            <person name="Tobari Y.N."/>
            <person name="Tomimura Y."/>
            <person name="Tsolas J.M."/>
            <person name="Valente V.L."/>
            <person name="Venter E."/>
            <person name="Venter J.C."/>
            <person name="Vicario S."/>
            <person name="Vieira F.G."/>
            <person name="Vilella A.J."/>
            <person name="Villasante A."/>
            <person name="Walenz B."/>
            <person name="Wang J."/>
            <person name="Wasserman M."/>
            <person name="Watts T."/>
            <person name="Wilson D."/>
            <person name="Wilson R.K."/>
            <person name="Wing R.A."/>
            <person name="Wolfner M.F."/>
            <person name="Wong A."/>
            <person name="Wong G.K."/>
            <person name="Wu C.I."/>
            <person name="Wu G."/>
            <person name="Yamamoto D."/>
            <person name="Yang H.P."/>
            <person name="Yang S.P."/>
            <person name="Yorke J.A."/>
            <person name="Yoshida K."/>
            <person name="Zdobnov E."/>
            <person name="Zhang P."/>
            <person name="Zhang Y."/>
            <person name="Zimin A.V."/>
            <person name="Baldwin J."/>
            <person name="Abdouelleil A."/>
            <person name="Abdulkadir J."/>
            <person name="Abebe A."/>
            <person name="Abera B."/>
            <person name="Abreu J."/>
            <person name="Acer S.C."/>
            <person name="Aftuck L."/>
            <person name="Alexander A."/>
            <person name="An P."/>
            <person name="Anderson E."/>
            <person name="Anderson S."/>
            <person name="Arachi H."/>
            <person name="Azer M."/>
            <person name="Bachantsang P."/>
            <person name="Barry A."/>
            <person name="Bayul T."/>
            <person name="Berlin A."/>
            <person name="Bessette D."/>
            <person name="Bloom T."/>
            <person name="Blye J."/>
            <person name="Boguslavskiy L."/>
            <person name="Bonnet C."/>
            <person name="Boukhgalter B."/>
            <person name="Bourzgui I."/>
            <person name="Brown A."/>
            <person name="Cahill P."/>
            <person name="Channer S."/>
            <person name="Cheshatsang Y."/>
            <person name="Chuda L."/>
            <person name="Citroen M."/>
            <person name="Collymore A."/>
            <person name="Cooke P."/>
            <person name="Costello M."/>
            <person name="D'Aco K."/>
            <person name="Daza R."/>
            <person name="De Haan G."/>
            <person name="DeGray S."/>
            <person name="DeMaso C."/>
            <person name="Dhargay N."/>
            <person name="Dooley K."/>
            <person name="Dooley E."/>
            <person name="Doricent M."/>
            <person name="Dorje P."/>
            <person name="Dorjee K."/>
            <person name="Dupes A."/>
            <person name="Elong R."/>
            <person name="Falk J."/>
            <person name="Farina A."/>
            <person name="Faro S."/>
            <person name="Ferguson D."/>
            <person name="Fisher S."/>
            <person name="Foley C.D."/>
            <person name="Franke A."/>
            <person name="Friedrich D."/>
            <person name="Gadbois L."/>
            <person name="Gearin G."/>
            <person name="Gearin C.R."/>
            <person name="Giannoukos G."/>
            <person name="Goode T."/>
            <person name="Graham J."/>
            <person name="Grandbois E."/>
            <person name="Grewal S."/>
            <person name="Gyaltsen K."/>
            <person name="Hafez N."/>
            <person name="Hagos B."/>
            <person name="Hall J."/>
            <person name="Henson C."/>
            <person name="Hollinger A."/>
            <person name="Honan T."/>
            <person name="Huard M.D."/>
            <person name="Hughes L."/>
            <person name="Hurhula B."/>
            <person name="Husby M.E."/>
            <person name="Kamat A."/>
            <person name="Kanga B."/>
            <person name="Kashin S."/>
            <person name="Khazanovich D."/>
            <person name="Kisner P."/>
            <person name="Lance K."/>
            <person name="Lara M."/>
            <person name="Lee W."/>
            <person name="Lennon N."/>
            <person name="Letendre F."/>
            <person name="LeVine R."/>
            <person name="Lipovsky A."/>
            <person name="Liu X."/>
            <person name="Liu J."/>
            <person name="Liu S."/>
            <person name="Lokyitsang T."/>
            <person name="Lokyitsang Y."/>
            <person name="Lubonja R."/>
            <person name="Lui A."/>
            <person name="MacDonald P."/>
            <person name="Magnisalis V."/>
            <person name="Maru K."/>
            <person name="Matthews C."/>
            <person name="McCusker W."/>
            <person name="McDonough S."/>
            <person name="Mehta T."/>
            <person name="Meldrim J."/>
            <person name="Meneus L."/>
            <person name="Mihai O."/>
            <person name="Mihalev A."/>
            <person name="Mihova T."/>
            <person name="Mittelman R."/>
            <person name="Mlenga V."/>
            <person name="Montmayeur A."/>
            <person name="Mulrain L."/>
            <person name="Navidi A."/>
            <person name="Naylor J."/>
            <person name="Negash T."/>
            <person name="Nguyen T."/>
            <person name="Nguyen N."/>
            <person name="Nicol R."/>
            <person name="Norbu C."/>
            <person name="Norbu N."/>
            <person name="Novod N."/>
            <person name="O'Neill B."/>
            <person name="Osman S."/>
            <person name="Markiewicz E."/>
            <person name="Oyono O.L."/>
            <person name="Patti C."/>
            <person name="Phunkhang P."/>
            <person name="Pierre F."/>
            <person name="Priest M."/>
            <person name="Raghuraman S."/>
            <person name="Rege F."/>
            <person name="Reyes R."/>
            <person name="Rise C."/>
            <person name="Rogov P."/>
            <person name="Ross K."/>
            <person name="Ryan E."/>
            <person name="Settipalli S."/>
            <person name="Shea T."/>
            <person name="Sherpa N."/>
            <person name="Shi L."/>
            <person name="Shih D."/>
            <person name="Sparrow T."/>
            <person name="Spaulding J."/>
            <person name="Stalker J."/>
            <person name="Stange-Thomann N."/>
            <person name="Stavropoulos S."/>
            <person name="Stone C."/>
            <person name="Strader C."/>
            <person name="Tesfaye S."/>
            <person name="Thomson T."/>
            <person name="Thoulutsang Y."/>
            <person name="Thoulutsang D."/>
            <person name="Topham K."/>
            <person name="Topping I."/>
            <person name="Tsamla T."/>
            <person name="Vassiliev H."/>
            <person name="Vo A."/>
            <person name="Wangchuk T."/>
            <person name="Wangdi T."/>
            <person name="Weiand M."/>
            <person name="Wilkinson J."/>
            <person name="Wilson A."/>
            <person name="Yadav S."/>
            <person name="Young G."/>
            <person name="Yu Q."/>
            <person name="Zembek L."/>
            <person name="Zhong D."/>
            <person name="Zimmer A."/>
            <person name="Zwirko Z."/>
            <person name="Jaffe D.B."/>
            <person name="Alvarez P."/>
            <person name="Brockman W."/>
            <person name="Butler J."/>
            <person name="Chin C."/>
            <person name="Gnerre S."/>
            <person name="Grabherr M."/>
            <person name="Kleber M."/>
            <person name="Mauceli E."/>
            <person name="MacCallum I."/>
        </authorList>
    </citation>
    <scope>NUCLEOTIDE SEQUENCE [LARGE SCALE GENOMIC DNA]</scope>
    <source>
        <strain evidence="2">Tucson 14024-0371.13</strain>
    </source>
</reference>
<name>B3MEU3_DROAN</name>
<dbReference type="Proteomes" id="UP000007801">
    <property type="component" value="Unassembled WGS sequence"/>
</dbReference>
<dbReference type="OrthoDB" id="7843220at2759"/>
<dbReference type="AlphaFoldDB" id="B3MEU3"/>
<dbReference type="eggNOG" id="ENOG502T91Y">
    <property type="taxonomic scope" value="Eukaryota"/>
</dbReference>
<accession>B3MEU3</accession>
<dbReference type="HOGENOM" id="CLU_2944077_0_0_1"/>
<dbReference type="InParanoid" id="B3MEU3"/>
<evidence type="ECO:0000313" key="1">
    <source>
        <dbReference type="EMBL" id="EDV35557.2"/>
    </source>
</evidence>
<keyword evidence="2" id="KW-1185">Reference proteome</keyword>
<gene>
    <name evidence="1" type="primary">Dana\GF19802</name>
    <name evidence="1" type="synonym">dana_GLEANR_22208</name>
    <name evidence="1" type="ORF">GF19802</name>
</gene>
<evidence type="ECO:0000313" key="2">
    <source>
        <dbReference type="Proteomes" id="UP000007801"/>
    </source>
</evidence>